<protein>
    <submittedName>
        <fullName evidence="8">Putative GTPase, G3E family</fullName>
    </submittedName>
</protein>
<proteinExistence type="inferred from homology"/>
<evidence type="ECO:0000259" key="7">
    <source>
        <dbReference type="SMART" id="SM00833"/>
    </source>
</evidence>
<comment type="similarity">
    <text evidence="4">Belongs to the SIMIBI class G3E GTPase family. ZNG1 subfamily.</text>
</comment>
<evidence type="ECO:0000256" key="4">
    <source>
        <dbReference type="ARBA" id="ARBA00034320"/>
    </source>
</evidence>
<evidence type="ECO:0000313" key="8">
    <source>
        <dbReference type="EMBL" id="AFG37004.1"/>
    </source>
</evidence>
<dbReference type="EMBL" id="CP003282">
    <property type="protein sequence ID" value="AFG37004.1"/>
    <property type="molecule type" value="Genomic_DNA"/>
</dbReference>
<dbReference type="SUPFAM" id="SSF90002">
    <property type="entry name" value="Hypothetical protein YjiA, C-terminal domain"/>
    <property type="match status" value="1"/>
</dbReference>
<evidence type="ECO:0000256" key="2">
    <source>
        <dbReference type="ARBA" id="ARBA00022801"/>
    </source>
</evidence>
<dbReference type="Pfam" id="PF02492">
    <property type="entry name" value="cobW"/>
    <property type="match status" value="1"/>
</dbReference>
<keyword evidence="9" id="KW-1185">Reference proteome</keyword>
<dbReference type="HOGENOM" id="CLU_017452_2_0_12"/>
<keyword evidence="3" id="KW-0143">Chaperone</keyword>
<accession>H9UHL1</accession>
<dbReference type="InterPro" id="IPR027417">
    <property type="entry name" value="P-loop_NTPase"/>
</dbReference>
<dbReference type="InterPro" id="IPR003495">
    <property type="entry name" value="CobW/HypB/UreG_nucleotide-bd"/>
</dbReference>
<dbReference type="InterPro" id="IPR051927">
    <property type="entry name" value="Zn_Chap_cDPG_Synth"/>
</dbReference>
<comment type="function">
    <text evidence="5">Zinc chaperone that directly transfers zinc cofactor to target proteins, thereby activating them. Zinc is transferred from the CXCC motif in the GTPase domain to the zinc binding site in target proteins in a process requiring GTP hydrolysis.</text>
</comment>
<dbReference type="GO" id="GO:0000166">
    <property type="term" value="F:nucleotide binding"/>
    <property type="evidence" value="ECO:0007669"/>
    <property type="project" value="UniProtKB-KW"/>
</dbReference>
<sequence>MSTVVNIPVVCVSGLLGSGKSTTVASLLDSRRHGSVGVVVQDLADSNIDTALLQGGETIEATPQFWIEPVVDGVHEAVRALLDRGNFSAIIIETSGAIPVTRVLHEARLHELPAVRYAGCITVLDAQQVLGFDTPESVPEILQDTFRAADLILLNKIDRVPLMQRSGLQAKARNLVRECGGQAPLRATRFGRVSLNELLQSLPHAPTVSPTAVQPGAAPELKHGVFQSHRPFCSAGIYTWLQEITENPPAGLLRAKGFFYVDSMPDYILVFDVVHRHIEIGIEGVWWVTIPAEKRPDDPAIAEALAAGGEFADRKQQLVFIGEDLDIASLQQQLENLLCDEFSPPAEDDPMRGALRKQLAQLKSGRRQKNRRL</sequence>
<reference evidence="9" key="1">
    <citation type="journal article" date="2013" name="Stand. Genomic Sci.">
        <title>Complete genome sequence of the halophilic bacterium Spirochaeta africana type strain (Z-7692(T)) from the alkaline Lake Magadi in the East African Rift.</title>
        <authorList>
            <person name="Liolos K."/>
            <person name="Abt B."/>
            <person name="Scheuner C."/>
            <person name="Teshima H."/>
            <person name="Held B."/>
            <person name="Lapidus A."/>
            <person name="Nolan M."/>
            <person name="Lucas S."/>
            <person name="Deshpande S."/>
            <person name="Cheng J.F."/>
            <person name="Tapia R."/>
            <person name="Goodwin L.A."/>
            <person name="Pitluck S."/>
            <person name="Pagani I."/>
            <person name="Ivanova N."/>
            <person name="Mavromatis K."/>
            <person name="Mikhailova N."/>
            <person name="Huntemann M."/>
            <person name="Pati A."/>
            <person name="Chen A."/>
            <person name="Palaniappan K."/>
            <person name="Land M."/>
            <person name="Rohde M."/>
            <person name="Tindall B.J."/>
            <person name="Detter J.C."/>
            <person name="Goker M."/>
            <person name="Bristow J."/>
            <person name="Eisen J.A."/>
            <person name="Markowitz V."/>
            <person name="Hugenholtz P."/>
            <person name="Woyke T."/>
            <person name="Klenk H.P."/>
            <person name="Kyrpides N.C."/>
        </authorList>
    </citation>
    <scope>NUCLEOTIDE SEQUENCE</scope>
    <source>
        <strain evidence="9">ATCC 700263 / DSM 8902 / Z-7692</strain>
    </source>
</reference>
<dbReference type="OrthoDB" id="9808822at2"/>
<evidence type="ECO:0000256" key="6">
    <source>
        <dbReference type="ARBA" id="ARBA00049117"/>
    </source>
</evidence>
<dbReference type="InterPro" id="IPR011629">
    <property type="entry name" value="CobW-like_C"/>
</dbReference>
<dbReference type="SMART" id="SM00833">
    <property type="entry name" value="CobW_C"/>
    <property type="match status" value="1"/>
</dbReference>
<dbReference type="Pfam" id="PF07683">
    <property type="entry name" value="CobW_C"/>
    <property type="match status" value="1"/>
</dbReference>
<feature type="domain" description="CobW C-terminal" evidence="7">
    <location>
        <begin position="221"/>
        <end position="338"/>
    </location>
</feature>
<dbReference type="STRING" id="889378.Spiaf_0915"/>
<comment type="catalytic activity">
    <reaction evidence="6">
        <text>GTP + H2O = GDP + phosphate + H(+)</text>
        <dbReference type="Rhea" id="RHEA:19669"/>
        <dbReference type="ChEBI" id="CHEBI:15377"/>
        <dbReference type="ChEBI" id="CHEBI:15378"/>
        <dbReference type="ChEBI" id="CHEBI:37565"/>
        <dbReference type="ChEBI" id="CHEBI:43474"/>
        <dbReference type="ChEBI" id="CHEBI:58189"/>
    </reaction>
    <physiologicalReaction direction="left-to-right" evidence="6">
        <dbReference type="Rhea" id="RHEA:19670"/>
    </physiologicalReaction>
</comment>
<dbReference type="Proteomes" id="UP000007383">
    <property type="component" value="Chromosome"/>
</dbReference>
<dbReference type="PATRIC" id="fig|889378.3.peg.915"/>
<evidence type="ECO:0000256" key="3">
    <source>
        <dbReference type="ARBA" id="ARBA00023186"/>
    </source>
</evidence>
<dbReference type="RefSeq" id="WP_014454999.1">
    <property type="nucleotide sequence ID" value="NC_017098.1"/>
</dbReference>
<dbReference type="eggNOG" id="COG0523">
    <property type="taxonomic scope" value="Bacteria"/>
</dbReference>
<organism evidence="8 9">
    <name type="scientific">Spirochaeta africana (strain ATCC 700263 / DSM 8902 / Z-7692)</name>
    <dbReference type="NCBI Taxonomy" id="889378"/>
    <lineage>
        <taxon>Bacteria</taxon>
        <taxon>Pseudomonadati</taxon>
        <taxon>Spirochaetota</taxon>
        <taxon>Spirochaetia</taxon>
        <taxon>Spirochaetales</taxon>
        <taxon>Spirochaetaceae</taxon>
        <taxon>Spirochaeta</taxon>
    </lineage>
</organism>
<evidence type="ECO:0000313" key="9">
    <source>
        <dbReference type="Proteomes" id="UP000007383"/>
    </source>
</evidence>
<dbReference type="PANTHER" id="PTHR43603:SF1">
    <property type="entry name" value="ZINC-REGULATED GTPASE METALLOPROTEIN ACTIVATOR 1"/>
    <property type="match status" value="1"/>
</dbReference>
<dbReference type="GO" id="GO:0016787">
    <property type="term" value="F:hydrolase activity"/>
    <property type="evidence" value="ECO:0007669"/>
    <property type="project" value="UniProtKB-KW"/>
</dbReference>
<dbReference type="InterPro" id="IPR036627">
    <property type="entry name" value="CobW-likC_sf"/>
</dbReference>
<dbReference type="Gene3D" id="3.30.1220.10">
    <property type="entry name" value="CobW-like, C-terminal domain"/>
    <property type="match status" value="1"/>
</dbReference>
<gene>
    <name evidence="8" type="ordered locus">Spiaf_0915</name>
</gene>
<dbReference type="PANTHER" id="PTHR43603">
    <property type="entry name" value="COBW DOMAIN-CONTAINING PROTEIN DDB_G0274527"/>
    <property type="match status" value="1"/>
</dbReference>
<evidence type="ECO:0000256" key="5">
    <source>
        <dbReference type="ARBA" id="ARBA00045658"/>
    </source>
</evidence>
<dbReference type="AlphaFoldDB" id="H9UHL1"/>
<evidence type="ECO:0000256" key="1">
    <source>
        <dbReference type="ARBA" id="ARBA00022741"/>
    </source>
</evidence>
<keyword evidence="2" id="KW-0378">Hydrolase</keyword>
<name>H9UHL1_SPIAZ</name>
<dbReference type="Gene3D" id="3.40.50.300">
    <property type="entry name" value="P-loop containing nucleotide triphosphate hydrolases"/>
    <property type="match status" value="1"/>
</dbReference>
<dbReference type="SUPFAM" id="SSF52540">
    <property type="entry name" value="P-loop containing nucleoside triphosphate hydrolases"/>
    <property type="match status" value="1"/>
</dbReference>
<keyword evidence="1" id="KW-0547">Nucleotide-binding</keyword>
<dbReference type="KEGG" id="sfc:Spiaf_0915"/>